<accession>A0AAD6ZUK1</accession>
<gene>
    <name evidence="1" type="ORF">DFH08DRAFT_811769</name>
</gene>
<proteinExistence type="predicted"/>
<keyword evidence="2" id="KW-1185">Reference proteome</keyword>
<evidence type="ECO:0000313" key="1">
    <source>
        <dbReference type="EMBL" id="KAJ7340549.1"/>
    </source>
</evidence>
<dbReference type="Gene3D" id="1.25.40.10">
    <property type="entry name" value="Tetratricopeptide repeat domain"/>
    <property type="match status" value="1"/>
</dbReference>
<dbReference type="SUPFAM" id="SSF48452">
    <property type="entry name" value="TPR-like"/>
    <property type="match status" value="1"/>
</dbReference>
<organism evidence="1 2">
    <name type="scientific">Mycena albidolilacea</name>
    <dbReference type="NCBI Taxonomy" id="1033008"/>
    <lineage>
        <taxon>Eukaryota</taxon>
        <taxon>Fungi</taxon>
        <taxon>Dikarya</taxon>
        <taxon>Basidiomycota</taxon>
        <taxon>Agaricomycotina</taxon>
        <taxon>Agaricomycetes</taxon>
        <taxon>Agaricomycetidae</taxon>
        <taxon>Agaricales</taxon>
        <taxon>Marasmiineae</taxon>
        <taxon>Mycenaceae</taxon>
        <taxon>Mycena</taxon>
    </lineage>
</organism>
<evidence type="ECO:0000313" key="2">
    <source>
        <dbReference type="Proteomes" id="UP001218218"/>
    </source>
</evidence>
<dbReference type="InterPro" id="IPR011990">
    <property type="entry name" value="TPR-like_helical_dom_sf"/>
</dbReference>
<name>A0AAD6ZUK1_9AGAR</name>
<dbReference type="Proteomes" id="UP001218218">
    <property type="component" value="Unassembled WGS sequence"/>
</dbReference>
<protein>
    <submittedName>
        <fullName evidence="1">Uncharacterized protein</fullName>
    </submittedName>
</protein>
<reference evidence="1" key="1">
    <citation type="submission" date="2023-03" db="EMBL/GenBank/DDBJ databases">
        <title>Massive genome expansion in bonnet fungi (Mycena s.s.) driven by repeated elements and novel gene families across ecological guilds.</title>
        <authorList>
            <consortium name="Lawrence Berkeley National Laboratory"/>
            <person name="Harder C.B."/>
            <person name="Miyauchi S."/>
            <person name="Viragh M."/>
            <person name="Kuo A."/>
            <person name="Thoen E."/>
            <person name="Andreopoulos B."/>
            <person name="Lu D."/>
            <person name="Skrede I."/>
            <person name="Drula E."/>
            <person name="Henrissat B."/>
            <person name="Morin E."/>
            <person name="Kohler A."/>
            <person name="Barry K."/>
            <person name="LaButti K."/>
            <person name="Morin E."/>
            <person name="Salamov A."/>
            <person name="Lipzen A."/>
            <person name="Mereny Z."/>
            <person name="Hegedus B."/>
            <person name="Baldrian P."/>
            <person name="Stursova M."/>
            <person name="Weitz H."/>
            <person name="Taylor A."/>
            <person name="Grigoriev I.V."/>
            <person name="Nagy L.G."/>
            <person name="Martin F."/>
            <person name="Kauserud H."/>
        </authorList>
    </citation>
    <scope>NUCLEOTIDE SEQUENCE</scope>
    <source>
        <strain evidence="1">CBHHK002</strain>
    </source>
</reference>
<dbReference type="EMBL" id="JARIHO010000026">
    <property type="protein sequence ID" value="KAJ7340549.1"/>
    <property type="molecule type" value="Genomic_DNA"/>
</dbReference>
<comment type="caution">
    <text evidence="1">The sequence shown here is derived from an EMBL/GenBank/DDBJ whole genome shotgun (WGS) entry which is preliminary data.</text>
</comment>
<sequence>MQAHAYEAQRLARVSADLFREAEALEIEAIGWTQLGNYKHSLSLCNRARHLIQLCGMTHSDIDHLIMNQQAEMHKLKSEYKEAYEIHIQIVQEASVEQYTFSHAFALLNLAEISLHLNASQDDVQRNVERAREIFRSTELVIEVTISLPKGREKAHSNKTFERCLKFAVGNNSDLTFYCLERLGDVSRWTDIHLMSSWTVVFLARSLTSKHRLGIHKALQFLGDVFLSEGDEATAITLFTVALEGFTEKDIHRSRAECMFRLGTILKRHNNLLKAGEFWDTARPLFEKSSQLKQVEIIDEGLASMGKDVPQESAT</sequence>
<dbReference type="AlphaFoldDB" id="A0AAD6ZUK1"/>